<dbReference type="eggNOG" id="COG5476">
    <property type="taxonomic scope" value="Bacteria"/>
</dbReference>
<dbReference type="RefSeq" id="WP_034835399.1">
    <property type="nucleotide sequence ID" value="NZ_JOKH01000002.1"/>
</dbReference>
<keyword evidence="3" id="KW-1185">Reference proteome</keyword>
<evidence type="ECO:0000259" key="1">
    <source>
        <dbReference type="Pfam" id="PF07364"/>
    </source>
</evidence>
<sequence>MRIFAGGIITETNTFSPVPTGYEDFISSNEQDQDLPNECLIMRHLQTAAQQRQWEITPSFIAVAEPGGVTTRQAYEQLRDNLLEDLRQALPVDIYPLDFKMLLGDK</sequence>
<gene>
    <name evidence="2" type="ORF">GZ78_12075</name>
</gene>
<dbReference type="InterPro" id="IPR015995">
    <property type="entry name" value="MlrC_N"/>
</dbReference>
<proteinExistence type="predicted"/>
<organism evidence="2 3">
    <name type="scientific">Endozoicomonas numazuensis</name>
    <dbReference type="NCBI Taxonomy" id="1137799"/>
    <lineage>
        <taxon>Bacteria</taxon>
        <taxon>Pseudomonadati</taxon>
        <taxon>Pseudomonadota</taxon>
        <taxon>Gammaproteobacteria</taxon>
        <taxon>Oceanospirillales</taxon>
        <taxon>Endozoicomonadaceae</taxon>
        <taxon>Endozoicomonas</taxon>
    </lineage>
</organism>
<dbReference type="EMBL" id="JOKH01000002">
    <property type="protein sequence ID" value="KEQ18256.1"/>
    <property type="molecule type" value="Genomic_DNA"/>
</dbReference>
<reference evidence="2 3" key="1">
    <citation type="submission" date="2014-06" db="EMBL/GenBank/DDBJ databases">
        <title>Whole Genome Sequences of Three Symbiotic Endozoicomonas Bacteria.</title>
        <authorList>
            <person name="Neave M.J."/>
            <person name="Apprill A."/>
            <person name="Voolstra C.R."/>
        </authorList>
    </citation>
    <scope>NUCLEOTIDE SEQUENCE [LARGE SCALE GENOMIC DNA]</scope>
    <source>
        <strain evidence="2 3">DSM 25634</strain>
    </source>
</reference>
<comment type="caution">
    <text evidence="2">The sequence shown here is derived from an EMBL/GenBank/DDBJ whole genome shotgun (WGS) entry which is preliminary data.</text>
</comment>
<evidence type="ECO:0000313" key="2">
    <source>
        <dbReference type="EMBL" id="KEQ18256.1"/>
    </source>
</evidence>
<dbReference type="STRING" id="1137799.GZ78_12075"/>
<evidence type="ECO:0000313" key="3">
    <source>
        <dbReference type="Proteomes" id="UP000028073"/>
    </source>
</evidence>
<feature type="domain" description="Microcystin LR degradation protein MlrC N-terminal" evidence="1">
    <location>
        <begin position="2"/>
        <end position="95"/>
    </location>
</feature>
<dbReference type="Proteomes" id="UP000028073">
    <property type="component" value="Unassembled WGS sequence"/>
</dbReference>
<name>A0A081NII3_9GAMM</name>
<protein>
    <recommendedName>
        <fullName evidence="1">Microcystin LR degradation protein MlrC N-terminal domain-containing protein</fullName>
    </recommendedName>
</protein>
<dbReference type="AlphaFoldDB" id="A0A081NII3"/>
<accession>A0A081NII3</accession>
<dbReference type="OrthoDB" id="5288421at2"/>
<dbReference type="Pfam" id="PF07364">
    <property type="entry name" value="DUF1485"/>
    <property type="match status" value="1"/>
</dbReference>